<dbReference type="Pfam" id="PF09335">
    <property type="entry name" value="VTT_dom"/>
    <property type="match status" value="1"/>
</dbReference>
<protein>
    <recommendedName>
        <fullName evidence="4">Golgi apparatus membrane protein TVP38</fullName>
    </recommendedName>
    <alternativeName>
        <fullName evidence="5">Golgi apparatus membrane protein tvp38</fullName>
    </alternativeName>
</protein>
<name>A0ABQ0LSI3_MYCCL</name>
<feature type="transmembrane region" description="Helical" evidence="10">
    <location>
        <begin position="107"/>
        <end position="127"/>
    </location>
</feature>
<comment type="subcellular location">
    <subcellularLocation>
        <location evidence="2">Golgi apparatus membrane</location>
        <topology evidence="2">Multi-pass membrane protein</topology>
    </subcellularLocation>
</comment>
<evidence type="ECO:0000313" key="12">
    <source>
        <dbReference type="EMBL" id="GAT54030.1"/>
    </source>
</evidence>
<dbReference type="InterPro" id="IPR032816">
    <property type="entry name" value="VTT_dom"/>
</dbReference>
<evidence type="ECO:0000256" key="7">
    <source>
        <dbReference type="ARBA" id="ARBA00022989"/>
    </source>
</evidence>
<evidence type="ECO:0000256" key="3">
    <source>
        <dbReference type="ARBA" id="ARBA00008640"/>
    </source>
</evidence>
<keyword evidence="6 10" id="KW-0812">Transmembrane</keyword>
<evidence type="ECO:0000256" key="9">
    <source>
        <dbReference type="ARBA" id="ARBA00023136"/>
    </source>
</evidence>
<feature type="transmembrane region" description="Helical" evidence="10">
    <location>
        <begin position="229"/>
        <end position="250"/>
    </location>
</feature>
<dbReference type="EMBL" id="DF848493">
    <property type="protein sequence ID" value="GAT54030.1"/>
    <property type="molecule type" value="Genomic_DNA"/>
</dbReference>
<dbReference type="InterPro" id="IPR051076">
    <property type="entry name" value="Golgi_membrane_TVP38/TMEM64"/>
</dbReference>
<feature type="transmembrane region" description="Helical" evidence="10">
    <location>
        <begin position="69"/>
        <end position="87"/>
    </location>
</feature>
<evidence type="ECO:0000256" key="6">
    <source>
        <dbReference type="ARBA" id="ARBA00022692"/>
    </source>
</evidence>
<keyword evidence="8" id="KW-0333">Golgi apparatus</keyword>
<evidence type="ECO:0000313" key="13">
    <source>
        <dbReference type="Proteomes" id="UP000815677"/>
    </source>
</evidence>
<comment type="function">
    <text evidence="1">Golgi membrane protein involved in vesicular trafficking and spindle migration.</text>
</comment>
<gene>
    <name evidence="12" type="ORF">MCHLO_10913</name>
</gene>
<evidence type="ECO:0000256" key="2">
    <source>
        <dbReference type="ARBA" id="ARBA00004653"/>
    </source>
</evidence>
<keyword evidence="7 10" id="KW-1133">Transmembrane helix</keyword>
<proteinExistence type="inferred from homology"/>
<keyword evidence="9 10" id="KW-0472">Membrane</keyword>
<feature type="transmembrane region" description="Helical" evidence="10">
    <location>
        <begin position="187"/>
        <end position="208"/>
    </location>
</feature>
<dbReference type="Proteomes" id="UP000815677">
    <property type="component" value="Unassembled WGS sequence"/>
</dbReference>
<sequence>MSVQVLPFLKALPRRIFNWYLRLPRPAKLLLWAWVAFEIALITTIFSIGPARVAQFLYDKAEALADSRYGWLVVGVVLACISFPPLAGHTTVTGLCGYAWGIKGFYIAAPASLIGASIAFVALRLCFQQRLQGFVKRNEKWQALESVIPARDEIHRIAGLIILIRMSPFPPWVYSNVLFASISSVKLWQFAIATCFVFPKIFMQVYIGSLLAVLSDGEQRKHMDTQLKIINGVLLGGGIAIAIVASWVIYTSVQKHIRTLPGIPPAVDELAAEALEESEDAPLLSNAEHV</sequence>
<keyword evidence="13" id="KW-1185">Reference proteome</keyword>
<evidence type="ECO:0000256" key="8">
    <source>
        <dbReference type="ARBA" id="ARBA00023034"/>
    </source>
</evidence>
<organism evidence="12 13">
    <name type="scientific">Mycena chlorophos</name>
    <name type="common">Agaric fungus</name>
    <name type="synonym">Agaricus chlorophos</name>
    <dbReference type="NCBI Taxonomy" id="658473"/>
    <lineage>
        <taxon>Eukaryota</taxon>
        <taxon>Fungi</taxon>
        <taxon>Dikarya</taxon>
        <taxon>Basidiomycota</taxon>
        <taxon>Agaricomycotina</taxon>
        <taxon>Agaricomycetes</taxon>
        <taxon>Agaricomycetidae</taxon>
        <taxon>Agaricales</taxon>
        <taxon>Marasmiineae</taxon>
        <taxon>Mycenaceae</taxon>
        <taxon>Mycena</taxon>
    </lineage>
</organism>
<evidence type="ECO:0000259" key="11">
    <source>
        <dbReference type="Pfam" id="PF09335"/>
    </source>
</evidence>
<evidence type="ECO:0000256" key="5">
    <source>
        <dbReference type="ARBA" id="ARBA00020673"/>
    </source>
</evidence>
<reference evidence="12" key="1">
    <citation type="submission" date="2014-09" db="EMBL/GenBank/DDBJ databases">
        <title>Genome sequence of the luminous mushroom Mycena chlorophos for searching fungal bioluminescence genes.</title>
        <authorList>
            <person name="Tanaka Y."/>
            <person name="Kasuga D."/>
            <person name="Oba Y."/>
            <person name="Hase S."/>
            <person name="Sato K."/>
            <person name="Oba Y."/>
            <person name="Sakakibara Y."/>
        </authorList>
    </citation>
    <scope>NUCLEOTIDE SEQUENCE</scope>
</reference>
<feature type="domain" description="VTT" evidence="11">
    <location>
        <begin position="89"/>
        <end position="209"/>
    </location>
</feature>
<evidence type="ECO:0000256" key="4">
    <source>
        <dbReference type="ARBA" id="ARBA00013533"/>
    </source>
</evidence>
<evidence type="ECO:0000256" key="1">
    <source>
        <dbReference type="ARBA" id="ARBA00002978"/>
    </source>
</evidence>
<evidence type="ECO:0000256" key="10">
    <source>
        <dbReference type="SAM" id="Phobius"/>
    </source>
</evidence>
<feature type="transmembrane region" description="Helical" evidence="10">
    <location>
        <begin position="29"/>
        <end position="48"/>
    </location>
</feature>
<accession>A0ABQ0LSI3</accession>
<comment type="similarity">
    <text evidence="3">Belongs to the TVP38/TMEM64 family.</text>
</comment>
<dbReference type="PANTHER" id="PTHR47549">
    <property type="entry name" value="GOLGI APPARATUS MEMBRANE PROTEIN TVP38-RELATED"/>
    <property type="match status" value="1"/>
</dbReference>